<evidence type="ECO:0000256" key="1">
    <source>
        <dbReference type="SAM" id="Coils"/>
    </source>
</evidence>
<reference evidence="2" key="1">
    <citation type="submission" date="2013-12" db="EMBL/GenBank/DDBJ databases">
        <title>A Varibaculum cambriense genome reconstructed from a premature infant gut community with otherwise low bacterial novelty that shifts toward anaerobic metabolism during the third week of life.</title>
        <authorList>
            <person name="Brown C.T."/>
            <person name="Sharon I."/>
            <person name="Thomas B.C."/>
            <person name="Castelle C.J."/>
            <person name="Morowitz M.J."/>
            <person name="Banfield J.F."/>
        </authorList>
    </citation>
    <scope>NUCLEOTIDE SEQUENCE</scope>
</reference>
<dbReference type="AlphaFoldDB" id="W1XN42"/>
<keyword evidence="1" id="KW-0175">Coiled coil</keyword>
<sequence>MNRLEQIRQRRAELRAMLEDTTQVNLNLDEIETELRALEAEETELERRTAIVTTVLYEVLRL</sequence>
<accession>W1XN42</accession>
<name>W1XN42_9ZZZZ</name>
<proteinExistence type="predicted"/>
<protein>
    <submittedName>
        <fullName evidence="2">Uncharacterized protein</fullName>
    </submittedName>
</protein>
<feature type="non-terminal residue" evidence="2">
    <location>
        <position position="62"/>
    </location>
</feature>
<comment type="caution">
    <text evidence="2">The sequence shown here is derived from an EMBL/GenBank/DDBJ whole genome shotgun (WGS) entry which is preliminary data.</text>
</comment>
<dbReference type="EMBL" id="AZMM01013944">
    <property type="protein sequence ID" value="ETJ31571.1"/>
    <property type="molecule type" value="Genomic_DNA"/>
</dbReference>
<organism evidence="2">
    <name type="scientific">human gut metagenome</name>
    <dbReference type="NCBI Taxonomy" id="408170"/>
    <lineage>
        <taxon>unclassified sequences</taxon>
        <taxon>metagenomes</taxon>
        <taxon>organismal metagenomes</taxon>
    </lineage>
</organism>
<gene>
    <name evidence="2" type="ORF">Q604_UNBC13944G0001</name>
</gene>
<evidence type="ECO:0000313" key="2">
    <source>
        <dbReference type="EMBL" id="ETJ31571.1"/>
    </source>
</evidence>
<feature type="coiled-coil region" evidence="1">
    <location>
        <begin position="4"/>
        <end position="48"/>
    </location>
</feature>